<name>A0AAJ6ZG50_PAPXU</name>
<dbReference type="GO" id="GO:0004364">
    <property type="term" value="F:glutathione transferase activity"/>
    <property type="evidence" value="ECO:0007669"/>
    <property type="project" value="InterPro"/>
</dbReference>
<dbReference type="Pfam" id="PF13410">
    <property type="entry name" value="GST_C_2"/>
    <property type="match status" value="1"/>
</dbReference>
<dbReference type="FunFam" id="1.20.1050.10:FF:000009">
    <property type="entry name" value="Glutathione S-transferase omega-1"/>
    <property type="match status" value="1"/>
</dbReference>
<protein>
    <submittedName>
        <fullName evidence="5">Pyrimidodiazepine synthase-like</fullName>
    </submittedName>
</protein>
<dbReference type="PRINTS" id="PR01625">
    <property type="entry name" value="GSTRNSFRASEO"/>
</dbReference>
<sequence length="289" mass="33393">MITSTLSFAMHILLSSYKILEPVRQVVEYVLPYTYRKMANKAIKGGINFNGKHLRKGDPLPPYNGKLRVYNMRYCPYAQRTILALIAKDIDFEVVNVHLLDKPEWLTRKSAFGKVPSIEIKEDVCIYESLVTVEYLDEVYDQRPLISKDPVTKAYDKIIVEAIGPLQTVFFKFVKAPETITDDNIIAYNNALRFIQDQLKSRGTQFFGGNGPGYADYMIWPWLERLYAVQDTYEAAKFDGAEYKLLNEYVENMLNDPAVKIYLVPKDVLMKVYEGYRTGKVPDYDLLMQ</sequence>
<dbReference type="SUPFAM" id="SSF52833">
    <property type="entry name" value="Thioredoxin-like"/>
    <property type="match status" value="1"/>
</dbReference>
<dbReference type="GO" id="GO:0045174">
    <property type="term" value="F:glutathione dehydrogenase (ascorbate) activity"/>
    <property type="evidence" value="ECO:0007669"/>
    <property type="project" value="TreeGrafter"/>
</dbReference>
<dbReference type="InterPro" id="IPR036249">
    <property type="entry name" value="Thioredoxin-like_sf"/>
</dbReference>
<dbReference type="InterPro" id="IPR050983">
    <property type="entry name" value="GST_Omega/HSP26"/>
</dbReference>
<keyword evidence="2" id="KW-0560">Oxidoreductase</keyword>
<dbReference type="InterPro" id="IPR040079">
    <property type="entry name" value="Glutathione_S-Trfase"/>
</dbReference>
<dbReference type="SFLD" id="SFLDG00358">
    <property type="entry name" value="Main_(cytGST)"/>
    <property type="match status" value="1"/>
</dbReference>
<dbReference type="InterPro" id="IPR004045">
    <property type="entry name" value="Glutathione_S-Trfase_N"/>
</dbReference>
<dbReference type="GO" id="GO:0005737">
    <property type="term" value="C:cytoplasm"/>
    <property type="evidence" value="ECO:0007669"/>
    <property type="project" value="InterPro"/>
</dbReference>
<comment type="similarity">
    <text evidence="1">Belongs to the GST superfamily. Omega family.</text>
</comment>
<dbReference type="FunFam" id="3.40.30.10:FF:000123">
    <property type="entry name" value="Glutathione transferase o1"/>
    <property type="match status" value="1"/>
</dbReference>
<dbReference type="PROSITE" id="PS50405">
    <property type="entry name" value="GST_CTER"/>
    <property type="match status" value="1"/>
</dbReference>
<dbReference type="PANTHER" id="PTHR43968:SF6">
    <property type="entry name" value="GLUTATHIONE S-TRANSFERASE OMEGA"/>
    <property type="match status" value="1"/>
</dbReference>
<dbReference type="SUPFAM" id="SSF47616">
    <property type="entry name" value="GST C-terminal domain-like"/>
    <property type="match status" value="1"/>
</dbReference>
<evidence type="ECO:0000313" key="5">
    <source>
        <dbReference type="RefSeq" id="XP_013171957.1"/>
    </source>
</evidence>
<reference evidence="5" key="1">
    <citation type="submission" date="2025-08" db="UniProtKB">
        <authorList>
            <consortium name="RefSeq"/>
        </authorList>
    </citation>
    <scope>IDENTIFICATION</scope>
</reference>
<dbReference type="Gene3D" id="1.20.1050.10">
    <property type="match status" value="1"/>
</dbReference>
<dbReference type="GeneID" id="106121024"/>
<dbReference type="Gene3D" id="3.40.30.10">
    <property type="entry name" value="Glutaredoxin"/>
    <property type="match status" value="1"/>
</dbReference>
<evidence type="ECO:0000256" key="1">
    <source>
        <dbReference type="ARBA" id="ARBA00011067"/>
    </source>
</evidence>
<dbReference type="InterPro" id="IPR005442">
    <property type="entry name" value="GST_omega"/>
</dbReference>
<evidence type="ECO:0000259" key="4">
    <source>
        <dbReference type="PROSITE" id="PS50405"/>
    </source>
</evidence>
<organism evidence="5">
    <name type="scientific">Papilio xuthus</name>
    <name type="common">Asian swallowtail butterfly</name>
    <dbReference type="NCBI Taxonomy" id="66420"/>
    <lineage>
        <taxon>Eukaryota</taxon>
        <taxon>Metazoa</taxon>
        <taxon>Ecdysozoa</taxon>
        <taxon>Arthropoda</taxon>
        <taxon>Hexapoda</taxon>
        <taxon>Insecta</taxon>
        <taxon>Pterygota</taxon>
        <taxon>Neoptera</taxon>
        <taxon>Endopterygota</taxon>
        <taxon>Lepidoptera</taxon>
        <taxon>Glossata</taxon>
        <taxon>Ditrysia</taxon>
        <taxon>Papilionoidea</taxon>
        <taxon>Papilionidae</taxon>
        <taxon>Papilioninae</taxon>
        <taxon>Papilio</taxon>
    </lineage>
</organism>
<evidence type="ECO:0000256" key="2">
    <source>
        <dbReference type="ARBA" id="ARBA00023002"/>
    </source>
</evidence>
<dbReference type="PROSITE" id="PS50404">
    <property type="entry name" value="GST_NTER"/>
    <property type="match status" value="1"/>
</dbReference>
<dbReference type="KEGG" id="pxu:106121024"/>
<dbReference type="GO" id="GO:0006749">
    <property type="term" value="P:glutathione metabolic process"/>
    <property type="evidence" value="ECO:0007669"/>
    <property type="project" value="TreeGrafter"/>
</dbReference>
<dbReference type="AlphaFoldDB" id="A0AAJ6ZG50"/>
<dbReference type="SFLD" id="SFLDS00019">
    <property type="entry name" value="Glutathione_Transferase_(cytos"/>
    <property type="match status" value="1"/>
</dbReference>
<dbReference type="RefSeq" id="XP_013171957.1">
    <property type="nucleotide sequence ID" value="XM_013316503.1"/>
</dbReference>
<feature type="domain" description="GST C-terminal" evidence="4">
    <location>
        <begin position="125"/>
        <end position="274"/>
    </location>
</feature>
<dbReference type="InterPro" id="IPR010987">
    <property type="entry name" value="Glutathione-S-Trfase_C-like"/>
</dbReference>
<dbReference type="InterPro" id="IPR036282">
    <property type="entry name" value="Glutathione-S-Trfase_C_sf"/>
</dbReference>
<evidence type="ECO:0000259" key="3">
    <source>
        <dbReference type="PROSITE" id="PS50404"/>
    </source>
</evidence>
<gene>
    <name evidence="5" type="primary">LOC106121024</name>
</gene>
<dbReference type="Pfam" id="PF13417">
    <property type="entry name" value="GST_N_3"/>
    <property type="match status" value="1"/>
</dbReference>
<dbReference type="Proteomes" id="UP000694872">
    <property type="component" value="Unplaced"/>
</dbReference>
<dbReference type="PANTHER" id="PTHR43968">
    <property type="match status" value="1"/>
</dbReference>
<proteinExistence type="inferred from homology"/>
<accession>A0AAJ6ZG50</accession>
<feature type="domain" description="GST N-terminal" evidence="3">
    <location>
        <begin position="65"/>
        <end position="144"/>
    </location>
</feature>